<dbReference type="AlphaFoldDB" id="R0EP73"/>
<dbReference type="eggNOG" id="ENOG502ZHF2">
    <property type="taxonomic scope" value="Bacteria"/>
</dbReference>
<dbReference type="Proteomes" id="UP000013063">
    <property type="component" value="Unassembled WGS sequence"/>
</dbReference>
<protein>
    <submittedName>
        <fullName evidence="1">Uncharacterized protein</fullName>
    </submittedName>
</protein>
<organism evidence="1 2">
    <name type="scientific">Caulobacter vibrioides OR37</name>
    <dbReference type="NCBI Taxonomy" id="1292034"/>
    <lineage>
        <taxon>Bacteria</taxon>
        <taxon>Pseudomonadati</taxon>
        <taxon>Pseudomonadota</taxon>
        <taxon>Alphaproteobacteria</taxon>
        <taxon>Caulobacterales</taxon>
        <taxon>Caulobacteraceae</taxon>
        <taxon>Caulobacter</taxon>
    </lineage>
</organism>
<dbReference type="RefSeq" id="WP_004616639.1">
    <property type="nucleotide sequence ID" value="NZ_APMP01000004.1"/>
</dbReference>
<dbReference type="EMBL" id="APMP01000004">
    <property type="protein sequence ID" value="ENZ82857.1"/>
    <property type="molecule type" value="Genomic_DNA"/>
</dbReference>
<evidence type="ECO:0000313" key="1">
    <source>
        <dbReference type="EMBL" id="ENZ82857.1"/>
    </source>
</evidence>
<sequence>MTDSKVAEGLRPSNRVQRVLISSTSWFIGEFAGDDLLITHAWPSLGNRAARQRMLADRNARGAFVAAFLTDDYEKAPGVVVPQYAGYGEMFAAGMSVLFGKRFDAHGSLQNDGIFNLPDLSAFSTFTDPELPQNNHRPRKTLPVLLNLEEVTRLYPVWTGTRDIPALHAFDAACRFYMRALQSSEHDPEQAYLHLITAGEIISEAQYPAGGRLLDPDLEDLLQRIEKDLPDGKAAGSALRKRLFEIKRRFVTTFMDYIDQPFFEGGEAEAAFWCFQPDRFKASIGAAYDLRSRFVHTGQSFAGWVEPSHRLNDVQGGQPIVNDKDLRKILERAPTLLGLERATRYLILRFGQARLGLDLTPPPPPETTA</sequence>
<evidence type="ECO:0000313" key="2">
    <source>
        <dbReference type="Proteomes" id="UP000013063"/>
    </source>
</evidence>
<comment type="caution">
    <text evidence="1">The sequence shown here is derived from an EMBL/GenBank/DDBJ whole genome shotgun (WGS) entry which is preliminary data.</text>
</comment>
<reference evidence="1 2" key="1">
    <citation type="journal article" date="2013" name="Genome Announc.">
        <title>Draft Genome Sequence for Caulobacter sp. Strain OR37, a Bacterium Tolerant to Heavy Metals.</title>
        <authorList>
            <person name="Utturkar S.M."/>
            <person name="Bollmann A."/>
            <person name="Brzoska R.M."/>
            <person name="Klingeman D.M."/>
            <person name="Epstein S.E."/>
            <person name="Palumbo A.V."/>
            <person name="Brown S.D."/>
        </authorList>
    </citation>
    <scope>NUCLEOTIDE SEQUENCE [LARGE SCALE GENOMIC DNA]</scope>
    <source>
        <strain evidence="1 2">OR37</strain>
    </source>
</reference>
<dbReference type="OrthoDB" id="508856at2"/>
<accession>R0EP73</accession>
<proteinExistence type="predicted"/>
<keyword evidence="2" id="KW-1185">Reference proteome</keyword>
<name>R0EP73_CAUVI</name>
<gene>
    <name evidence="1" type="ORF">OR37_01051</name>
</gene>
<dbReference type="PATRIC" id="fig|1292034.3.peg.1036"/>